<dbReference type="InterPro" id="IPR009506">
    <property type="entry name" value="YjiS-like"/>
</dbReference>
<proteinExistence type="predicted"/>
<evidence type="ECO:0000256" key="1">
    <source>
        <dbReference type="SAM" id="Phobius"/>
    </source>
</evidence>
<keyword evidence="1" id="KW-1133">Transmembrane helix</keyword>
<accession>A0A2T1AF92</accession>
<evidence type="ECO:0000313" key="4">
    <source>
        <dbReference type="Proteomes" id="UP000237718"/>
    </source>
</evidence>
<keyword evidence="1" id="KW-0812">Transmembrane</keyword>
<dbReference type="Pfam" id="PF06568">
    <property type="entry name" value="YjiS-like"/>
    <property type="match status" value="1"/>
</dbReference>
<sequence>MTNVTEHPTHLSYLTNRAALPMIAEVAIGFAVLATKWSVRSRSRRQLSRLTQQQLRDIGLQREDAMREGTLPFWRP</sequence>
<feature type="transmembrane region" description="Helical" evidence="1">
    <location>
        <begin position="20"/>
        <end position="39"/>
    </location>
</feature>
<evidence type="ECO:0000259" key="2">
    <source>
        <dbReference type="Pfam" id="PF06568"/>
    </source>
</evidence>
<gene>
    <name evidence="3" type="ORF">CLV89_107112</name>
</gene>
<reference evidence="3 4" key="1">
    <citation type="submission" date="2018-03" db="EMBL/GenBank/DDBJ databases">
        <title>Genomic Encyclopedia of Archaeal and Bacterial Type Strains, Phase II (KMG-II): from individual species to whole genera.</title>
        <authorList>
            <person name="Goeker M."/>
        </authorList>
    </citation>
    <scope>NUCLEOTIDE SEQUENCE [LARGE SCALE GENOMIC DNA]</scope>
    <source>
        <strain evidence="3 4">DSM 25328</strain>
    </source>
</reference>
<name>A0A2T1AF92_TRISK</name>
<evidence type="ECO:0000313" key="3">
    <source>
        <dbReference type="EMBL" id="PRZ47265.1"/>
    </source>
</evidence>
<dbReference type="EMBL" id="PVUF01000007">
    <property type="protein sequence ID" value="PRZ47265.1"/>
    <property type="molecule type" value="Genomic_DNA"/>
</dbReference>
<keyword evidence="1" id="KW-0472">Membrane</keyword>
<feature type="domain" description="YjiS-like" evidence="2">
    <location>
        <begin position="34"/>
        <end position="65"/>
    </location>
</feature>
<dbReference type="OrthoDB" id="8005167at2"/>
<dbReference type="Proteomes" id="UP000237718">
    <property type="component" value="Unassembled WGS sequence"/>
</dbReference>
<protein>
    <submittedName>
        <fullName evidence="3">Uncharacterized protein DUF1127</fullName>
    </submittedName>
</protein>
<comment type="caution">
    <text evidence="3">The sequence shown here is derived from an EMBL/GenBank/DDBJ whole genome shotgun (WGS) entry which is preliminary data.</text>
</comment>
<dbReference type="RefSeq" id="WP_106164042.1">
    <property type="nucleotide sequence ID" value="NZ_PVUF01000007.1"/>
</dbReference>
<organism evidence="3 4">
    <name type="scientific">Tritonibacter scottomollicae</name>
    <name type="common">Epibacterium scottomollicae</name>
    <dbReference type="NCBI Taxonomy" id="483013"/>
    <lineage>
        <taxon>Bacteria</taxon>
        <taxon>Pseudomonadati</taxon>
        <taxon>Pseudomonadota</taxon>
        <taxon>Alphaproteobacteria</taxon>
        <taxon>Rhodobacterales</taxon>
        <taxon>Paracoccaceae</taxon>
        <taxon>Tritonibacter</taxon>
    </lineage>
</organism>
<dbReference type="AlphaFoldDB" id="A0A2T1AF92"/>